<dbReference type="PANTHER" id="PTHR24321:SF8">
    <property type="entry name" value="ESTRADIOL 17-BETA-DEHYDROGENASE 8-RELATED"/>
    <property type="match status" value="1"/>
</dbReference>
<dbReference type="InterPro" id="IPR036291">
    <property type="entry name" value="NAD(P)-bd_dom_sf"/>
</dbReference>
<dbReference type="GO" id="GO:0008206">
    <property type="term" value="P:bile acid metabolic process"/>
    <property type="evidence" value="ECO:0007669"/>
    <property type="project" value="UniProtKB-ARBA"/>
</dbReference>
<dbReference type="PANTHER" id="PTHR24321">
    <property type="entry name" value="DEHYDROGENASES, SHORT CHAIN"/>
    <property type="match status" value="1"/>
</dbReference>
<gene>
    <name evidence="5" type="ORF">UQ64_24100</name>
</gene>
<evidence type="ECO:0000256" key="1">
    <source>
        <dbReference type="ARBA" id="ARBA00006484"/>
    </source>
</evidence>
<evidence type="ECO:0000256" key="2">
    <source>
        <dbReference type="ARBA" id="ARBA00023002"/>
    </source>
</evidence>
<dbReference type="OrthoDB" id="9803333at2"/>
<dbReference type="InterPro" id="IPR057326">
    <property type="entry name" value="KR_dom"/>
</dbReference>
<dbReference type="InterPro" id="IPR002347">
    <property type="entry name" value="SDR_fam"/>
</dbReference>
<keyword evidence="3" id="KW-0520">NAD</keyword>
<evidence type="ECO:0000313" key="5">
    <source>
        <dbReference type="EMBL" id="KTD84731.1"/>
    </source>
</evidence>
<dbReference type="PROSITE" id="PS00061">
    <property type="entry name" value="ADH_SHORT"/>
    <property type="match status" value="1"/>
</dbReference>
<evidence type="ECO:0000256" key="3">
    <source>
        <dbReference type="ARBA" id="ARBA00023027"/>
    </source>
</evidence>
<dbReference type="InterPro" id="IPR020904">
    <property type="entry name" value="Sc_DH/Rdtase_CS"/>
</dbReference>
<dbReference type="AlphaFoldDB" id="A0A0W1ATS3"/>
<evidence type="ECO:0000259" key="4">
    <source>
        <dbReference type="SMART" id="SM00822"/>
    </source>
</evidence>
<dbReference type="GO" id="GO:0016491">
    <property type="term" value="F:oxidoreductase activity"/>
    <property type="evidence" value="ECO:0007669"/>
    <property type="project" value="UniProtKB-KW"/>
</dbReference>
<dbReference type="Pfam" id="PF13561">
    <property type="entry name" value="adh_short_C2"/>
    <property type="match status" value="1"/>
</dbReference>
<accession>A0A0W1ATS3</accession>
<sequence>MSSNRFENKVVIITGAGTGIGKATALRVAREGGTVVVANRSDAGANTVEEIKALGGEAMFVRSDVSLEADCKNIVDQTLAAYGKIDCLYNNSAITGDNTDVIDYDPLLFQKVIQTNLTSQFYMLHYTLPHMKSGASVLNCSSLHGVFIGMANDAAYSASKHAIVGMTKSVAKEVGHRNIRVNALCPGPIPTPTMNRYEKLLSDDVEMLQSLIASGTALGRYGTPEEVAAFACFLLSDEASFITGTAHVIDGGYSATK</sequence>
<feature type="domain" description="Ketoreductase" evidence="4">
    <location>
        <begin position="9"/>
        <end position="187"/>
    </location>
</feature>
<dbReference type="CDD" id="cd05233">
    <property type="entry name" value="SDR_c"/>
    <property type="match status" value="1"/>
</dbReference>
<evidence type="ECO:0000313" key="6">
    <source>
        <dbReference type="Proteomes" id="UP000054709"/>
    </source>
</evidence>
<comment type="similarity">
    <text evidence="1">Belongs to the short-chain dehydrogenases/reductases (SDR) family.</text>
</comment>
<keyword evidence="2" id="KW-0560">Oxidoreductase</keyword>
<dbReference type="PRINTS" id="PR00080">
    <property type="entry name" value="SDRFAMILY"/>
</dbReference>
<dbReference type="SMART" id="SM00822">
    <property type="entry name" value="PKS_KR"/>
    <property type="match status" value="1"/>
</dbReference>
<protein>
    <recommendedName>
        <fullName evidence="4">Ketoreductase domain-containing protein</fullName>
    </recommendedName>
</protein>
<dbReference type="RefSeq" id="WP_060625437.1">
    <property type="nucleotide sequence ID" value="NZ_LCZJ02000033.1"/>
</dbReference>
<dbReference type="Proteomes" id="UP000054709">
    <property type="component" value="Unassembled WGS sequence"/>
</dbReference>
<dbReference type="FunFam" id="3.40.50.720:FF:000084">
    <property type="entry name" value="Short-chain dehydrogenase reductase"/>
    <property type="match status" value="1"/>
</dbReference>
<proteinExistence type="inferred from homology"/>
<dbReference type="SUPFAM" id="SSF51735">
    <property type="entry name" value="NAD(P)-binding Rossmann-fold domains"/>
    <property type="match status" value="1"/>
</dbReference>
<dbReference type="Gene3D" id="3.40.50.720">
    <property type="entry name" value="NAD(P)-binding Rossmann-like Domain"/>
    <property type="match status" value="1"/>
</dbReference>
<organism evidence="5 6">
    <name type="scientific">Paenibacillus etheri</name>
    <dbReference type="NCBI Taxonomy" id="1306852"/>
    <lineage>
        <taxon>Bacteria</taxon>
        <taxon>Bacillati</taxon>
        <taxon>Bacillota</taxon>
        <taxon>Bacilli</taxon>
        <taxon>Bacillales</taxon>
        <taxon>Paenibacillaceae</taxon>
        <taxon>Paenibacillus</taxon>
    </lineage>
</organism>
<comment type="caution">
    <text evidence="5">The sequence shown here is derived from an EMBL/GenBank/DDBJ whole genome shotgun (WGS) entry which is preliminary data.</text>
</comment>
<dbReference type="PRINTS" id="PR00081">
    <property type="entry name" value="GDHRDH"/>
</dbReference>
<reference evidence="5 6" key="1">
    <citation type="journal article" date="2015" name="Int. Biodeterior. Biodegradation">
        <title>Physiological and genetic screening methods for the isolation of methyl tert-butyl ether-degrading bacteria for bioremediation purposes.</title>
        <authorList>
            <person name="Guisado I.M."/>
            <person name="Purswani J."/>
            <person name="Gonzalez Lopez J."/>
            <person name="Pozo C."/>
        </authorList>
    </citation>
    <scope>NUCLEOTIDE SEQUENCE [LARGE SCALE GENOMIC DNA]</scope>
    <source>
        <strain evidence="5 6">SH7</strain>
    </source>
</reference>
<dbReference type="EMBL" id="LCZJ02000033">
    <property type="protein sequence ID" value="KTD84731.1"/>
    <property type="molecule type" value="Genomic_DNA"/>
</dbReference>
<keyword evidence="6" id="KW-1185">Reference proteome</keyword>
<name>A0A0W1ATS3_9BACL</name>